<dbReference type="Proteomes" id="UP000185657">
    <property type="component" value="Unassembled WGS sequence"/>
</dbReference>
<accession>A0A167HWL5</accession>
<feature type="transmembrane region" description="Helical" evidence="2">
    <location>
        <begin position="43"/>
        <end position="62"/>
    </location>
</feature>
<organism evidence="4 7">
    <name type="scientific">Hydrogenophaga crassostreae</name>
    <dbReference type="NCBI Taxonomy" id="1763535"/>
    <lineage>
        <taxon>Bacteria</taxon>
        <taxon>Pseudomonadati</taxon>
        <taxon>Pseudomonadota</taxon>
        <taxon>Betaproteobacteria</taxon>
        <taxon>Burkholderiales</taxon>
        <taxon>Comamonadaceae</taxon>
        <taxon>Hydrogenophaga</taxon>
    </lineage>
</organism>
<dbReference type="Proteomes" id="UP000185680">
    <property type="component" value="Chromosome"/>
</dbReference>
<reference evidence="5 6" key="1">
    <citation type="submission" date="2016-02" db="EMBL/GenBank/DDBJ databases">
        <title>Draft genome sequence of Hydrogenophaga sp. LPB0072.</title>
        <authorList>
            <person name="Shin S.-K."/>
            <person name="Yi H."/>
        </authorList>
    </citation>
    <scope>NUCLEOTIDE SEQUENCE [LARGE SCALE GENOMIC DNA]</scope>
    <source>
        <strain evidence="5 6">LPB0072</strain>
    </source>
</reference>
<evidence type="ECO:0000313" key="7">
    <source>
        <dbReference type="Proteomes" id="UP000185680"/>
    </source>
</evidence>
<keyword evidence="6" id="KW-1185">Reference proteome</keyword>
<dbReference type="STRING" id="1763535.LPB072_12425"/>
<feature type="compositionally biased region" description="Low complexity" evidence="1">
    <location>
        <begin position="89"/>
        <end position="110"/>
    </location>
</feature>
<feature type="region of interest" description="Disordered" evidence="1">
    <location>
        <begin position="69"/>
        <end position="162"/>
    </location>
</feature>
<dbReference type="KEGG" id="hyl:LPB072_12425"/>
<proteinExistence type="predicted"/>
<evidence type="ECO:0000313" key="4">
    <source>
        <dbReference type="EMBL" id="AOW13541.1"/>
    </source>
</evidence>
<keyword evidence="2" id="KW-1133">Transmembrane helix</keyword>
<protein>
    <recommendedName>
        <fullName evidence="3">Type II secretion system protein GspB C-terminal domain-containing protein</fullName>
    </recommendedName>
</protein>
<dbReference type="OrthoDB" id="5432325at2"/>
<dbReference type="Pfam" id="PF16537">
    <property type="entry name" value="T2SSB"/>
    <property type="match status" value="1"/>
</dbReference>
<dbReference type="RefSeq" id="WP_066090173.1">
    <property type="nucleotide sequence ID" value="NZ_CP017476.1"/>
</dbReference>
<dbReference type="GO" id="GO:0015627">
    <property type="term" value="C:type II protein secretion system complex"/>
    <property type="evidence" value="ECO:0007669"/>
    <property type="project" value="InterPro"/>
</dbReference>
<evidence type="ECO:0000313" key="6">
    <source>
        <dbReference type="Proteomes" id="UP000185657"/>
    </source>
</evidence>
<dbReference type="EMBL" id="LVWD01000013">
    <property type="protein sequence ID" value="OAD41832.1"/>
    <property type="molecule type" value="Genomic_DNA"/>
</dbReference>
<dbReference type="InterPro" id="IPR032389">
    <property type="entry name" value="GspB_C"/>
</dbReference>
<evidence type="ECO:0000256" key="1">
    <source>
        <dbReference type="SAM" id="MobiDB-lite"/>
    </source>
</evidence>
<evidence type="ECO:0000256" key="2">
    <source>
        <dbReference type="SAM" id="Phobius"/>
    </source>
</evidence>
<keyword evidence="2" id="KW-0812">Transmembrane</keyword>
<name>A0A167HWL5_9BURK</name>
<feature type="compositionally biased region" description="Basic and acidic residues" evidence="1">
    <location>
        <begin position="148"/>
        <end position="162"/>
    </location>
</feature>
<reference evidence="4 7" key="2">
    <citation type="submission" date="2016-10" db="EMBL/GenBank/DDBJ databases">
        <title>Hydorgenophaga sp. LPB0072 isolated from gastropod.</title>
        <authorList>
            <person name="Kim E."/>
            <person name="Yi H."/>
        </authorList>
    </citation>
    <scope>NUCLEOTIDE SEQUENCE [LARGE SCALE GENOMIC DNA]</scope>
    <source>
        <strain evidence="4 7">LPB0072</strain>
    </source>
</reference>
<keyword evidence="2" id="KW-0472">Membrane</keyword>
<evidence type="ECO:0000313" key="5">
    <source>
        <dbReference type="EMBL" id="OAD41832.1"/>
    </source>
</evidence>
<gene>
    <name evidence="4" type="ORF">LPB072_12425</name>
    <name evidence="5" type="ORF">LPB72_11045</name>
</gene>
<dbReference type="EMBL" id="CP017476">
    <property type="protein sequence ID" value="AOW13541.1"/>
    <property type="molecule type" value="Genomic_DNA"/>
</dbReference>
<sequence length="238" mass="24642">MSYILDALKRADAERSQGAVLQSLGTEPSATFAPSRRAPRYRAWGIGIAVLALVAAAAWLWYGRNTQNSDRPEPMATAPMPDLPPVETSPPTQAPATAAPSAVVNAPAIAQAPANEPDGKKPPAAPVLPILAKAPPTPPPPRNTPAEAKAKASPDEPVDAKKKPANTVVALSPAQRAALPQIAVSGSSYSANAAHRMLIANGQVVKEGQELSPGLLLEAIGPHSAIFNQGGTRFNVNY</sequence>
<dbReference type="AlphaFoldDB" id="A0A167HWL5"/>
<evidence type="ECO:0000259" key="3">
    <source>
        <dbReference type="Pfam" id="PF16537"/>
    </source>
</evidence>
<feature type="domain" description="Type II secretion system protein GspB C-terminal" evidence="3">
    <location>
        <begin position="179"/>
        <end position="237"/>
    </location>
</feature>